<dbReference type="InParanoid" id="A0A1Y2E323"/>
<dbReference type="AlphaFoldDB" id="A0A1Y2E323"/>
<organism evidence="2 3">
    <name type="scientific">Pseudomassariella vexata</name>
    <dbReference type="NCBI Taxonomy" id="1141098"/>
    <lineage>
        <taxon>Eukaryota</taxon>
        <taxon>Fungi</taxon>
        <taxon>Dikarya</taxon>
        <taxon>Ascomycota</taxon>
        <taxon>Pezizomycotina</taxon>
        <taxon>Sordariomycetes</taxon>
        <taxon>Xylariomycetidae</taxon>
        <taxon>Amphisphaeriales</taxon>
        <taxon>Pseudomassariaceae</taxon>
        <taxon>Pseudomassariella</taxon>
    </lineage>
</organism>
<dbReference type="OrthoDB" id="407275at2759"/>
<evidence type="ECO:0000313" key="3">
    <source>
        <dbReference type="Proteomes" id="UP000193689"/>
    </source>
</evidence>
<proteinExistence type="predicted"/>
<evidence type="ECO:0000256" key="1">
    <source>
        <dbReference type="SAM" id="MobiDB-lite"/>
    </source>
</evidence>
<evidence type="ECO:0000313" key="2">
    <source>
        <dbReference type="EMBL" id="ORY65764.1"/>
    </source>
</evidence>
<reference evidence="2 3" key="1">
    <citation type="submission" date="2016-07" db="EMBL/GenBank/DDBJ databases">
        <title>Pervasive Adenine N6-methylation of Active Genes in Fungi.</title>
        <authorList>
            <consortium name="DOE Joint Genome Institute"/>
            <person name="Mondo S.J."/>
            <person name="Dannebaum R.O."/>
            <person name="Kuo R.C."/>
            <person name="Labutti K."/>
            <person name="Haridas S."/>
            <person name="Kuo A."/>
            <person name="Salamov A."/>
            <person name="Ahrendt S.R."/>
            <person name="Lipzen A."/>
            <person name="Sullivan W."/>
            <person name="Andreopoulos W.B."/>
            <person name="Clum A."/>
            <person name="Lindquist E."/>
            <person name="Daum C."/>
            <person name="Ramamoorthy G.K."/>
            <person name="Gryganskyi A."/>
            <person name="Culley D."/>
            <person name="Magnuson J.K."/>
            <person name="James T.Y."/>
            <person name="O'Malley M.A."/>
            <person name="Stajich J.E."/>
            <person name="Spatafora J.W."/>
            <person name="Visel A."/>
            <person name="Grigoriev I.V."/>
        </authorList>
    </citation>
    <scope>NUCLEOTIDE SEQUENCE [LARGE SCALE GENOMIC DNA]</scope>
    <source>
        <strain evidence="2 3">CBS 129021</strain>
    </source>
</reference>
<gene>
    <name evidence="2" type="ORF">BCR38DRAFT_473153</name>
</gene>
<protein>
    <submittedName>
        <fullName evidence="2">Uncharacterized protein</fullName>
    </submittedName>
</protein>
<sequence length="238" mass="26581">MPFPLSPGTHSGGDSEGGESIRARATTHPSMLYKPSSSAPYLHTCHSEPSSARSDSEVVHLVRLDSGHITPYYRDHSRVTISPPQSAGMATTRLAALPWPMASWWTLADDKKTVRVGAGMLADSIVRVKVYPDLKMLNGYIGFPIINAEGVLGKFGEHQQGEVPEEFNSDITWAPILRIGPVVSFFFLWMAKVMNDLIAEWVYEEELKGLGTVVFNTVKEIKYYSYAPFWYLYTLHIL</sequence>
<feature type="region of interest" description="Disordered" evidence="1">
    <location>
        <begin position="1"/>
        <end position="21"/>
    </location>
</feature>
<accession>A0A1Y2E323</accession>
<feature type="region of interest" description="Disordered" evidence="1">
    <location>
        <begin position="34"/>
        <end position="56"/>
    </location>
</feature>
<keyword evidence="3" id="KW-1185">Reference proteome</keyword>
<dbReference type="GeneID" id="63779147"/>
<comment type="caution">
    <text evidence="2">The sequence shown here is derived from an EMBL/GenBank/DDBJ whole genome shotgun (WGS) entry which is preliminary data.</text>
</comment>
<name>A0A1Y2E323_9PEZI</name>
<dbReference type="RefSeq" id="XP_040716728.1">
    <property type="nucleotide sequence ID" value="XM_040862935.1"/>
</dbReference>
<dbReference type="Proteomes" id="UP000193689">
    <property type="component" value="Unassembled WGS sequence"/>
</dbReference>
<dbReference type="EMBL" id="MCFJ01000005">
    <property type="protein sequence ID" value="ORY65764.1"/>
    <property type="molecule type" value="Genomic_DNA"/>
</dbReference>